<dbReference type="EMBL" id="MPON01000001">
    <property type="protein sequence ID" value="OKA40964.1"/>
    <property type="molecule type" value="Genomic_DNA"/>
</dbReference>
<reference evidence="2 3" key="1">
    <citation type="submission" date="2016-11" db="EMBL/GenBank/DDBJ databases">
        <title>Identification of Bacillus cereus isolated from egg-white.</title>
        <authorList>
            <person name="Soni A."/>
            <person name="Oey I."/>
            <person name="Silcock P."/>
            <person name="Bremer P."/>
        </authorList>
    </citation>
    <scope>NUCLEOTIDE SEQUENCE [LARGE SCALE GENOMIC DNA]</scope>
    <source>
        <strain evidence="2 3">NZAS03</strain>
    </source>
</reference>
<name>A0A1C4D877_BACCE</name>
<comment type="caution">
    <text evidence="2">The sequence shown here is derived from an EMBL/GenBank/DDBJ whole genome shotgun (WGS) entry which is preliminary data.</text>
</comment>
<evidence type="ECO:0008006" key="4">
    <source>
        <dbReference type="Google" id="ProtNLM"/>
    </source>
</evidence>
<feature type="coiled-coil region" evidence="1">
    <location>
        <begin position="330"/>
        <end position="357"/>
    </location>
</feature>
<proteinExistence type="predicted"/>
<dbReference type="SUPFAM" id="SSF56112">
    <property type="entry name" value="Protein kinase-like (PK-like)"/>
    <property type="match status" value="1"/>
</dbReference>
<sequence>MQQLTNKEIDYILKQLMINDLKELIHVGEGAWHEVYRIKTFSNQDFVIRIKKKKAYNQLQTYTRQHLLTEYESSKTYYNQANKCIWRICPTEFKYFIDEEIIFNVESFMGSSLPLHSLDYNKSLDLGQLLGKFYKEMHDKDPMLKGYGNLIWSENNIEGKEALDIQERWEQDNDFYLKALKKLSNSELKFNRKQVELKIQNIISIRRKRIQKISLVNQDVTPENIVFHQDNVSVIDPYPRLDFDVKYAGYFYFCYKLLLPSYSNAPRYIDRGYDSNVDVLNGIAEGFVKGYAGNDHSLYKRLIDEYLLWILLEIHEHYMLLKQEDLSYKVEQQMGNKDILEQRMEMYLKELEKLIGNKR</sequence>
<dbReference type="InterPro" id="IPR011009">
    <property type="entry name" value="Kinase-like_dom_sf"/>
</dbReference>
<dbReference type="Proteomes" id="UP000186535">
    <property type="component" value="Unassembled WGS sequence"/>
</dbReference>
<evidence type="ECO:0000256" key="1">
    <source>
        <dbReference type="SAM" id="Coils"/>
    </source>
</evidence>
<keyword evidence="1" id="KW-0175">Coiled coil</keyword>
<dbReference type="AlphaFoldDB" id="A0A1C4D877"/>
<protein>
    <recommendedName>
        <fullName evidence="4">Aminoglycoside phosphotransferase domain-containing protein</fullName>
    </recommendedName>
</protein>
<dbReference type="RefSeq" id="WP_073515587.1">
    <property type="nucleotide sequence ID" value="NZ_MPOM01000003.1"/>
</dbReference>
<accession>A0A1C4D877</accession>
<evidence type="ECO:0000313" key="2">
    <source>
        <dbReference type="EMBL" id="OKA40964.1"/>
    </source>
</evidence>
<evidence type="ECO:0000313" key="3">
    <source>
        <dbReference type="Proteomes" id="UP000186535"/>
    </source>
</evidence>
<organism evidence="2 3">
    <name type="scientific">Bacillus cereus</name>
    <dbReference type="NCBI Taxonomy" id="1396"/>
    <lineage>
        <taxon>Bacteria</taxon>
        <taxon>Bacillati</taxon>
        <taxon>Bacillota</taxon>
        <taxon>Bacilli</taxon>
        <taxon>Bacillales</taxon>
        <taxon>Bacillaceae</taxon>
        <taxon>Bacillus</taxon>
        <taxon>Bacillus cereus group</taxon>
    </lineage>
</organism>
<gene>
    <name evidence="2" type="ORF">BJR07_03350</name>
</gene>